<dbReference type="EMBL" id="HE580271">
    <property type="protein sequence ID" value="CCD24867.1"/>
    <property type="molecule type" value="Genomic_DNA"/>
</dbReference>
<dbReference type="GO" id="GO:0090033">
    <property type="term" value="P:positive regulation of filamentous growth"/>
    <property type="evidence" value="ECO:0007669"/>
    <property type="project" value="EnsemblFungi"/>
</dbReference>
<keyword evidence="2" id="KW-1185">Reference proteome</keyword>
<accession>G0WAU7</accession>
<dbReference type="Proteomes" id="UP000000689">
    <property type="component" value="Chromosome 5"/>
</dbReference>
<dbReference type="RefSeq" id="XP_003670110.1">
    <property type="nucleotide sequence ID" value="XM_003670062.1"/>
</dbReference>
<organism evidence="1 2">
    <name type="scientific">Naumovozyma dairenensis (strain ATCC 10597 / BCRC 20456 / CBS 421 / NBRC 0211 / NRRL Y-12639)</name>
    <name type="common">Saccharomyces dairenensis</name>
    <dbReference type="NCBI Taxonomy" id="1071378"/>
    <lineage>
        <taxon>Eukaryota</taxon>
        <taxon>Fungi</taxon>
        <taxon>Dikarya</taxon>
        <taxon>Ascomycota</taxon>
        <taxon>Saccharomycotina</taxon>
        <taxon>Saccharomycetes</taxon>
        <taxon>Saccharomycetales</taxon>
        <taxon>Saccharomycetaceae</taxon>
        <taxon>Naumovozyma</taxon>
    </lineage>
</organism>
<dbReference type="GeneID" id="11498811"/>
<dbReference type="GO" id="GO:0005634">
    <property type="term" value="C:nucleus"/>
    <property type="evidence" value="ECO:0007669"/>
    <property type="project" value="EnsemblFungi"/>
</dbReference>
<dbReference type="GO" id="GO:0007124">
    <property type="term" value="P:pseudohyphal growth"/>
    <property type="evidence" value="ECO:0007669"/>
    <property type="project" value="EnsemblFungi"/>
</dbReference>
<dbReference type="AlphaFoldDB" id="G0WAU7"/>
<dbReference type="OMA" id="WERITIP"/>
<protein>
    <submittedName>
        <fullName evidence="1">Uncharacterized protein</fullName>
    </submittedName>
</protein>
<reference evidence="1 2" key="1">
    <citation type="journal article" date="2011" name="Proc. Natl. Acad. Sci. U.S.A.">
        <title>Evolutionary erosion of yeast sex chromosomes by mating-type switching accidents.</title>
        <authorList>
            <person name="Gordon J.L."/>
            <person name="Armisen D."/>
            <person name="Proux-Wera E."/>
            <person name="Oheigeartaigh S.S."/>
            <person name="Byrne K.P."/>
            <person name="Wolfe K.H."/>
        </authorList>
    </citation>
    <scope>NUCLEOTIDE SEQUENCE [LARGE SCALE GENOMIC DNA]</scope>
    <source>
        <strain evidence="2">ATCC 10597 / BCRC 20456 / CBS 421 / NBRC 0211 / NRRL Y-12639</strain>
    </source>
</reference>
<dbReference type="OrthoDB" id="3981230at2759"/>
<evidence type="ECO:0000313" key="2">
    <source>
        <dbReference type="Proteomes" id="UP000000689"/>
    </source>
</evidence>
<sequence>MNNLIAPEPLILSTPRSKLISDVSLPVTPNKRPRTLDPFSNGNLTPSKKLVKLQRTGLKTNPRTVIPQVLTFDTPLEHPNEMDSCNNKNLYDDILSRRLHLDNKTTSPTSPTDLGSISPLSDISSIPSLSASSSPDIAGFDSKLDPFNTACFMMNWNGSKSLINNETLELNRMIKTSMGRRRTGGGDDWKHSPCHRTIKPKRSILNLEQSSLNLIVSSSRGSLKDATIFATEINSSTSNEDDGNKLPIISNIWERITIPVNSSIKKKHKERKERFLRENELDLEDLDDSNGDVDADMDESIPDAALIRGYDFKYLNGKSGKGRNVKANTLDRNKSVNWATPLAQ</sequence>
<dbReference type="eggNOG" id="ENOG502SABW">
    <property type="taxonomic scope" value="Eukaryota"/>
</dbReference>
<proteinExistence type="predicted"/>
<dbReference type="GO" id="GO:0000278">
    <property type="term" value="P:mitotic cell cycle"/>
    <property type="evidence" value="ECO:0007669"/>
    <property type="project" value="EnsemblFungi"/>
</dbReference>
<dbReference type="HOGENOM" id="CLU_070628_0_0_1"/>
<dbReference type="GO" id="GO:0098609">
    <property type="term" value="P:cell-cell adhesion"/>
    <property type="evidence" value="ECO:0007669"/>
    <property type="project" value="EnsemblFungi"/>
</dbReference>
<gene>
    <name evidence="1" type="primary">NDAI0E00510</name>
    <name evidence="1" type="ordered locus">NDAI_0E00510</name>
</gene>
<dbReference type="KEGG" id="ndi:NDAI_0E00510"/>
<evidence type="ECO:0000313" key="1">
    <source>
        <dbReference type="EMBL" id="CCD24867.1"/>
    </source>
</evidence>
<dbReference type="GO" id="GO:0036267">
    <property type="term" value="P:invasive filamentous growth"/>
    <property type="evidence" value="ECO:0007669"/>
    <property type="project" value="EnsemblFungi"/>
</dbReference>
<name>G0WAU7_NAUDC</name>